<evidence type="ECO:0000313" key="2">
    <source>
        <dbReference type="Proteomes" id="UP001156601"/>
    </source>
</evidence>
<dbReference type="Proteomes" id="UP001156601">
    <property type="component" value="Unassembled WGS sequence"/>
</dbReference>
<dbReference type="SUPFAM" id="SSF53756">
    <property type="entry name" value="UDP-Glycosyltransferase/glycogen phosphorylase"/>
    <property type="match status" value="1"/>
</dbReference>
<dbReference type="PANTHER" id="PTHR12526:SF630">
    <property type="entry name" value="GLYCOSYLTRANSFERASE"/>
    <property type="match status" value="1"/>
</dbReference>
<keyword evidence="1" id="KW-0808">Transferase</keyword>
<evidence type="ECO:0000313" key="1">
    <source>
        <dbReference type="EMBL" id="GLR72879.1"/>
    </source>
</evidence>
<dbReference type="Pfam" id="PF13692">
    <property type="entry name" value="Glyco_trans_1_4"/>
    <property type="match status" value="1"/>
</dbReference>
<dbReference type="RefSeq" id="WP_284219298.1">
    <property type="nucleotide sequence ID" value="NZ_BSOT01000019.1"/>
</dbReference>
<organism evidence="1 2">
    <name type="scientific">Agaribacter marinus</name>
    <dbReference type="NCBI Taxonomy" id="1431249"/>
    <lineage>
        <taxon>Bacteria</taxon>
        <taxon>Pseudomonadati</taxon>
        <taxon>Pseudomonadota</taxon>
        <taxon>Gammaproteobacteria</taxon>
        <taxon>Alteromonadales</taxon>
        <taxon>Alteromonadaceae</taxon>
        <taxon>Agaribacter</taxon>
    </lineage>
</organism>
<dbReference type="Gene3D" id="3.40.50.2000">
    <property type="entry name" value="Glycogen Phosphorylase B"/>
    <property type="match status" value="2"/>
</dbReference>
<dbReference type="GO" id="GO:0016740">
    <property type="term" value="F:transferase activity"/>
    <property type="evidence" value="ECO:0007669"/>
    <property type="project" value="UniProtKB-KW"/>
</dbReference>
<proteinExistence type="predicted"/>
<dbReference type="PANTHER" id="PTHR12526">
    <property type="entry name" value="GLYCOSYLTRANSFERASE"/>
    <property type="match status" value="1"/>
</dbReference>
<name>A0AA37T4B7_9ALTE</name>
<reference evidence="1" key="2">
    <citation type="submission" date="2023-01" db="EMBL/GenBank/DDBJ databases">
        <title>Draft genome sequence of Agaribacter marinus strain NBRC 110023.</title>
        <authorList>
            <person name="Sun Q."/>
            <person name="Mori K."/>
        </authorList>
    </citation>
    <scope>NUCLEOTIDE SEQUENCE</scope>
    <source>
        <strain evidence="1">NBRC 110023</strain>
    </source>
</reference>
<dbReference type="CDD" id="cd03811">
    <property type="entry name" value="GT4_GT28_WabH-like"/>
    <property type="match status" value="1"/>
</dbReference>
<dbReference type="AlphaFoldDB" id="A0AA37T4B7"/>
<keyword evidence="2" id="KW-1185">Reference proteome</keyword>
<sequence>MANIAIVLHDLRGGGAEKMMVRLANQLADEGDVVNLILITSGGINKRFLQPNVNLIELNCKRTLSAFKPLRTALKKIRPEGILAALTHINVITAIVCYSLGWSKKLSVSERNAFSLDKNVNTNAVMKAAYFLAPFVYRALPNPVIAVSKGVASDLVESTITRDKDVTTAPNPVVIKETIDAAKAPPSHKWLVNKSLPTIIAVGRLTNQKGFDMLLDAFYQVNKSLNCRLIIFGEGELREQLESHARSLGIEDRVSLPGYTANPLAEMKAADLYVLSSRFEGSPNAIVEAMSVSTAVVAFDCPHGAREILQDGKVAPLVEYMNVEKLSAAIVHELQTALSPDYSAEIKKFTAQAAAKSYRKLIIERKSRNQ</sequence>
<accession>A0AA37T4B7</accession>
<comment type="caution">
    <text evidence="1">The sequence shown here is derived from an EMBL/GenBank/DDBJ whole genome shotgun (WGS) entry which is preliminary data.</text>
</comment>
<gene>
    <name evidence="1" type="ORF">GCM10007852_37870</name>
</gene>
<reference evidence="1" key="1">
    <citation type="journal article" date="2014" name="Int. J. Syst. Evol. Microbiol.">
        <title>Complete genome sequence of Corynebacterium casei LMG S-19264T (=DSM 44701T), isolated from a smear-ripened cheese.</title>
        <authorList>
            <consortium name="US DOE Joint Genome Institute (JGI-PGF)"/>
            <person name="Walter F."/>
            <person name="Albersmeier A."/>
            <person name="Kalinowski J."/>
            <person name="Ruckert C."/>
        </authorList>
    </citation>
    <scope>NUCLEOTIDE SEQUENCE</scope>
    <source>
        <strain evidence="1">NBRC 110023</strain>
    </source>
</reference>
<dbReference type="EMBL" id="BSOT01000019">
    <property type="protein sequence ID" value="GLR72879.1"/>
    <property type="molecule type" value="Genomic_DNA"/>
</dbReference>
<protein>
    <submittedName>
        <fullName evidence="1">Glycosyl transferase</fullName>
    </submittedName>
</protein>